<accession>A0A0R2U9S3</accession>
<dbReference type="Pfam" id="PF00472">
    <property type="entry name" value="RF-1"/>
    <property type="match status" value="1"/>
</dbReference>
<feature type="domain" description="Prokaryotic-type class I peptide chain release factors" evidence="3">
    <location>
        <begin position="21"/>
        <end position="37"/>
    </location>
</feature>
<evidence type="ECO:0000313" key="4">
    <source>
        <dbReference type="EMBL" id="KRO95816.1"/>
    </source>
</evidence>
<dbReference type="GO" id="GO:0004045">
    <property type="term" value="F:peptidyl-tRNA hydrolase activity"/>
    <property type="evidence" value="ECO:0007669"/>
    <property type="project" value="TreeGrafter"/>
</dbReference>
<feature type="region of interest" description="Disordered" evidence="2">
    <location>
        <begin position="99"/>
        <end position="138"/>
    </location>
</feature>
<gene>
    <name evidence="4" type="ORF">ABS24_09105</name>
</gene>
<evidence type="ECO:0000256" key="2">
    <source>
        <dbReference type="SAM" id="MobiDB-lite"/>
    </source>
</evidence>
<dbReference type="PANTHER" id="PTHR47814:SF1">
    <property type="entry name" value="PEPTIDYL-TRNA HYDROLASE ARFB"/>
    <property type="match status" value="1"/>
</dbReference>
<reference evidence="4 5" key="1">
    <citation type="submission" date="2015-10" db="EMBL/GenBank/DDBJ databases">
        <title>Metagenome-Assembled Genomes uncover a global brackish microbiome.</title>
        <authorList>
            <person name="Hugerth L.W."/>
            <person name="Larsson J."/>
            <person name="Alneberg J."/>
            <person name="Lindh M.V."/>
            <person name="Legrand C."/>
            <person name="Pinhassi J."/>
            <person name="Andersson A.F."/>
        </authorList>
    </citation>
    <scope>NUCLEOTIDE SEQUENCE [LARGE SCALE GENOMIC DNA]</scope>
    <source>
        <strain evidence="4">BACL26 MAG-121220-bin70</strain>
    </source>
</reference>
<dbReference type="GO" id="GO:0072344">
    <property type="term" value="P:rescue of stalled ribosome"/>
    <property type="evidence" value="ECO:0007669"/>
    <property type="project" value="TreeGrafter"/>
</dbReference>
<dbReference type="AlphaFoldDB" id="A0A0R2U9S3"/>
<organism evidence="4 5">
    <name type="scientific">SAR92 bacterium BACL26 MAG-121220-bin70</name>
    <dbReference type="NCBI Taxonomy" id="1655626"/>
    <lineage>
        <taxon>Bacteria</taxon>
        <taxon>Pseudomonadati</taxon>
        <taxon>Pseudomonadota</taxon>
        <taxon>Gammaproteobacteria</taxon>
        <taxon>Cellvibrionales</taxon>
        <taxon>Porticoccaceae</taxon>
        <taxon>SAR92 clade</taxon>
    </lineage>
</organism>
<protein>
    <recommendedName>
        <fullName evidence="3">Prokaryotic-type class I peptide chain release factors domain-containing protein</fullName>
    </recommendedName>
</protein>
<dbReference type="InterPro" id="IPR000352">
    <property type="entry name" value="Pep_chain_release_fac_I"/>
</dbReference>
<proteinExistence type="inferred from homology"/>
<dbReference type="Gene3D" id="3.30.160.20">
    <property type="match status" value="1"/>
</dbReference>
<sequence length="138" mass="15586">MLIISGNVSISESELDFSAIRAQGPGGQNVNKVSSAIHLRFDINQSSLPEFYKQRLLHLSDHRISKDGIVIIKAQQYRSQDKNRIEAIQRLQQLIQTAGVTAKARRPTKPTRGSQVSRMDKKTQHGKKKIMRVKPNLD</sequence>
<dbReference type="GO" id="GO:0003747">
    <property type="term" value="F:translation release factor activity"/>
    <property type="evidence" value="ECO:0007669"/>
    <property type="project" value="InterPro"/>
</dbReference>
<dbReference type="GO" id="GO:0043022">
    <property type="term" value="F:ribosome binding"/>
    <property type="evidence" value="ECO:0007669"/>
    <property type="project" value="TreeGrafter"/>
</dbReference>
<dbReference type="NCBIfam" id="NF006718">
    <property type="entry name" value="PRK09256.1"/>
    <property type="match status" value="1"/>
</dbReference>
<comment type="caution">
    <text evidence="4">The sequence shown here is derived from an EMBL/GenBank/DDBJ whole genome shotgun (WGS) entry which is preliminary data.</text>
</comment>
<dbReference type="InterPro" id="IPR045853">
    <property type="entry name" value="Pep_chain_release_fac_I_sf"/>
</dbReference>
<comment type="similarity">
    <text evidence="1">Belongs to the prokaryotic/mitochondrial release factor family.</text>
</comment>
<dbReference type="EMBL" id="LICA01000072">
    <property type="protein sequence ID" value="KRO95816.1"/>
    <property type="molecule type" value="Genomic_DNA"/>
</dbReference>
<name>A0A0R2U9S3_9GAMM</name>
<evidence type="ECO:0000256" key="1">
    <source>
        <dbReference type="ARBA" id="ARBA00010835"/>
    </source>
</evidence>
<dbReference type="PANTHER" id="PTHR47814">
    <property type="entry name" value="PEPTIDYL-TRNA HYDROLASE ARFB"/>
    <property type="match status" value="1"/>
</dbReference>
<evidence type="ECO:0000259" key="3">
    <source>
        <dbReference type="PROSITE" id="PS00745"/>
    </source>
</evidence>
<evidence type="ECO:0000313" key="5">
    <source>
        <dbReference type="Proteomes" id="UP000051213"/>
    </source>
</evidence>
<dbReference type="PROSITE" id="PS00745">
    <property type="entry name" value="RF_PROK_I"/>
    <property type="match status" value="1"/>
</dbReference>
<dbReference type="Proteomes" id="UP000051213">
    <property type="component" value="Unassembled WGS sequence"/>
</dbReference>
<dbReference type="SUPFAM" id="SSF75620">
    <property type="entry name" value="Release factor"/>
    <property type="match status" value="1"/>
</dbReference>